<evidence type="ECO:0000259" key="2">
    <source>
        <dbReference type="Pfam" id="PF26456"/>
    </source>
</evidence>
<proteinExistence type="predicted"/>
<name>A0A1I6HUF3_9EURY</name>
<dbReference type="Proteomes" id="UP000198531">
    <property type="component" value="Unassembled WGS sequence"/>
</dbReference>
<feature type="region of interest" description="Disordered" evidence="1">
    <location>
        <begin position="1"/>
        <end position="92"/>
    </location>
</feature>
<dbReference type="OrthoDB" id="204982at2157"/>
<feature type="compositionally biased region" description="Acidic residues" evidence="1">
    <location>
        <begin position="18"/>
        <end position="35"/>
    </location>
</feature>
<dbReference type="RefSeq" id="WP_089808112.1">
    <property type="nucleotide sequence ID" value="NZ_FOYT01000002.1"/>
</dbReference>
<dbReference type="InterPro" id="IPR058448">
    <property type="entry name" value="DUF8135"/>
</dbReference>
<protein>
    <recommendedName>
        <fullName evidence="2">DUF8135 domain-containing protein</fullName>
    </recommendedName>
</protein>
<feature type="domain" description="DUF8135" evidence="2">
    <location>
        <begin position="146"/>
        <end position="195"/>
    </location>
</feature>
<dbReference type="STRING" id="553469.SAMN04487947_2519"/>
<dbReference type="EMBL" id="FOYT01000002">
    <property type="protein sequence ID" value="SFR58085.1"/>
    <property type="molecule type" value="Genomic_DNA"/>
</dbReference>
<accession>A0A1I6HUF3</accession>
<evidence type="ECO:0000313" key="4">
    <source>
        <dbReference type="Proteomes" id="UP000198531"/>
    </source>
</evidence>
<dbReference type="AlphaFoldDB" id="A0A1I6HUF3"/>
<sequence length="195" mass="20517">MTDDDEPLSDVARRLGGDEDGDDAAAADGIGEDGPTDATDGIGEDGPADAADATDDAPLSDLVRRIERRRSERRDAGRTDGRDGRVDGAAAADDAESLFESMAVETVDSEAMWAGLVEEDDGATGVGPAGDAAEPVDDELPGHDDHVVPKSEFCQQCPHLAAPPELACTHEGTEIVEVVETDRFRVRNCPMVDED</sequence>
<evidence type="ECO:0000256" key="1">
    <source>
        <dbReference type="SAM" id="MobiDB-lite"/>
    </source>
</evidence>
<reference evidence="4" key="1">
    <citation type="submission" date="2016-10" db="EMBL/GenBank/DDBJ databases">
        <authorList>
            <person name="Varghese N."/>
            <person name="Submissions S."/>
        </authorList>
    </citation>
    <scope>NUCLEOTIDE SEQUENCE [LARGE SCALE GENOMIC DNA]</scope>
    <source>
        <strain evidence="4">CGMCC 1.7736</strain>
    </source>
</reference>
<evidence type="ECO:0000313" key="3">
    <source>
        <dbReference type="EMBL" id="SFR58085.1"/>
    </source>
</evidence>
<feature type="compositionally biased region" description="Basic and acidic residues" evidence="1">
    <location>
        <begin position="62"/>
        <end position="86"/>
    </location>
</feature>
<gene>
    <name evidence="3" type="ORF">SAMN04487947_2519</name>
</gene>
<organism evidence="3 4">
    <name type="scientific">Halogeometricum rufum</name>
    <dbReference type="NCBI Taxonomy" id="553469"/>
    <lineage>
        <taxon>Archaea</taxon>
        <taxon>Methanobacteriati</taxon>
        <taxon>Methanobacteriota</taxon>
        <taxon>Stenosarchaea group</taxon>
        <taxon>Halobacteria</taxon>
        <taxon>Halobacteriales</taxon>
        <taxon>Haloferacaceae</taxon>
        <taxon>Halogeometricum</taxon>
    </lineage>
</organism>
<dbReference type="Pfam" id="PF26456">
    <property type="entry name" value="DUF8135"/>
    <property type="match status" value="1"/>
</dbReference>
<keyword evidence="4" id="KW-1185">Reference proteome</keyword>
<feature type="compositionally biased region" description="Acidic residues" evidence="1">
    <location>
        <begin position="42"/>
        <end position="55"/>
    </location>
</feature>